<reference evidence="3 4" key="1">
    <citation type="submission" date="2024-03" db="EMBL/GenBank/DDBJ databases">
        <title>Natural products discovery in diverse microorganisms through a two-stage MS feature dereplication strategy.</title>
        <authorList>
            <person name="Zhang R."/>
        </authorList>
    </citation>
    <scope>NUCLEOTIDE SEQUENCE [LARGE SCALE GENOMIC DNA]</scope>
    <source>
        <strain evidence="3 4">18930</strain>
    </source>
</reference>
<evidence type="ECO:0000313" key="4">
    <source>
        <dbReference type="Proteomes" id="UP001432000"/>
    </source>
</evidence>
<gene>
    <name evidence="3" type="ORF">WDS16_07255</name>
</gene>
<dbReference type="Pfam" id="PF00494">
    <property type="entry name" value="SQS_PSY"/>
    <property type="match status" value="1"/>
</dbReference>
<comment type="pathway">
    <text evidence="1">Carotenoid biosynthesis; phytoene biosynthesis.</text>
</comment>
<organism evidence="3 4">
    <name type="scientific">Rhodococcus sovatensis</name>
    <dbReference type="NCBI Taxonomy" id="1805840"/>
    <lineage>
        <taxon>Bacteria</taxon>
        <taxon>Bacillati</taxon>
        <taxon>Actinomycetota</taxon>
        <taxon>Actinomycetes</taxon>
        <taxon>Mycobacteriales</taxon>
        <taxon>Nocardiaceae</taxon>
        <taxon>Rhodococcus</taxon>
    </lineage>
</organism>
<keyword evidence="4" id="KW-1185">Reference proteome</keyword>
<dbReference type="InterPro" id="IPR002060">
    <property type="entry name" value="Squ/phyt_synthse"/>
</dbReference>
<dbReference type="InterPro" id="IPR044843">
    <property type="entry name" value="Trans_IPPS_bact-type"/>
</dbReference>
<name>A0ABZ2PRI0_9NOCA</name>
<dbReference type="SFLD" id="SFLDS00005">
    <property type="entry name" value="Isoprenoid_Synthase_Type_I"/>
    <property type="match status" value="1"/>
</dbReference>
<dbReference type="PANTHER" id="PTHR31480">
    <property type="entry name" value="BIFUNCTIONAL LYCOPENE CYCLASE/PHYTOENE SYNTHASE"/>
    <property type="match status" value="1"/>
</dbReference>
<dbReference type="CDD" id="cd00683">
    <property type="entry name" value="Trans_IPPS_HH"/>
    <property type="match status" value="1"/>
</dbReference>
<dbReference type="GO" id="GO:0016740">
    <property type="term" value="F:transferase activity"/>
    <property type="evidence" value="ECO:0007669"/>
    <property type="project" value="UniProtKB-KW"/>
</dbReference>
<dbReference type="InterPro" id="IPR008949">
    <property type="entry name" value="Isoprenoid_synthase_dom_sf"/>
</dbReference>
<dbReference type="SFLD" id="SFLDG01018">
    <property type="entry name" value="Squalene/Phytoene_Synthase_Lik"/>
    <property type="match status" value="1"/>
</dbReference>
<proteinExistence type="predicted"/>
<dbReference type="EMBL" id="CP147846">
    <property type="protein sequence ID" value="WXG70301.1"/>
    <property type="molecule type" value="Genomic_DNA"/>
</dbReference>
<dbReference type="SFLD" id="SFLDG01212">
    <property type="entry name" value="Phytoene_synthase_like"/>
    <property type="match status" value="1"/>
</dbReference>
<protein>
    <submittedName>
        <fullName evidence="3">Phytoene/squalene synthase family protein</fullName>
        <ecNumber evidence="3">2.5.1.-</ecNumber>
    </submittedName>
</protein>
<dbReference type="InterPro" id="IPR019845">
    <property type="entry name" value="Squalene/phytoene_synthase_CS"/>
</dbReference>
<sequence>MGELDAIDPSLHGAYQLCRDLNARHGKTYFLATRLLPVDRRAGVHALYGFARMVDDIIDVDVDGSLTETPSSDVHLAPADERAAAEVDALEQRVRAALNGEGLGSSPSDQVLRAFVDTVERYRIPHEYFYAFFHSMRMDIPGTDVFRSRYRTMSELSEYMYGSAAVIGLEMLPILGATSVDAEAPAAALGEAFQLTNFIRDMGEDLDRDRIYLPTEELAAFGVDEELLRSCRLRSRTDQRVDRALAHLIAHTRAIYRTAEPGIELLDPRVRPGMRTALLLYGGILREVEDGGYRVLFERARVSRVRRMSVAGPALVATGWNALRTPSLARA</sequence>
<dbReference type="InterPro" id="IPR033904">
    <property type="entry name" value="Trans_IPPS_HH"/>
</dbReference>
<evidence type="ECO:0000313" key="3">
    <source>
        <dbReference type="EMBL" id="WXG70301.1"/>
    </source>
</evidence>
<evidence type="ECO:0000256" key="1">
    <source>
        <dbReference type="ARBA" id="ARBA00004684"/>
    </source>
</evidence>
<dbReference type="SUPFAM" id="SSF48576">
    <property type="entry name" value="Terpenoid synthases"/>
    <property type="match status" value="1"/>
</dbReference>
<keyword evidence="2 3" id="KW-0808">Transferase</keyword>
<evidence type="ECO:0000256" key="2">
    <source>
        <dbReference type="ARBA" id="ARBA00022679"/>
    </source>
</evidence>
<dbReference type="PROSITE" id="PS01045">
    <property type="entry name" value="SQUALEN_PHYTOEN_SYN_2"/>
    <property type="match status" value="1"/>
</dbReference>
<dbReference type="EC" id="2.5.1.-" evidence="3"/>
<dbReference type="RefSeq" id="WP_338891616.1">
    <property type="nucleotide sequence ID" value="NZ_CP147846.1"/>
</dbReference>
<accession>A0ABZ2PRI0</accession>
<dbReference type="Gene3D" id="1.10.600.10">
    <property type="entry name" value="Farnesyl Diphosphate Synthase"/>
    <property type="match status" value="1"/>
</dbReference>
<dbReference type="Proteomes" id="UP001432000">
    <property type="component" value="Chromosome"/>
</dbReference>
<dbReference type="PROSITE" id="PS01044">
    <property type="entry name" value="SQUALEN_PHYTOEN_SYN_1"/>
    <property type="match status" value="1"/>
</dbReference>